<keyword evidence="2" id="KW-1185">Reference proteome</keyword>
<evidence type="ECO:0000313" key="1">
    <source>
        <dbReference type="EMBL" id="RDI73535.1"/>
    </source>
</evidence>
<evidence type="ECO:0008006" key="3">
    <source>
        <dbReference type="Google" id="ProtNLM"/>
    </source>
</evidence>
<gene>
    <name evidence="1" type="ORF">Gocc_2676</name>
</gene>
<dbReference type="EMBL" id="QQZY01000008">
    <property type="protein sequence ID" value="RDI73535.1"/>
    <property type="molecule type" value="Genomic_DNA"/>
</dbReference>
<accession>A0A7M2YU35</accession>
<comment type="caution">
    <text evidence="1">The sequence shown here is derived from an EMBL/GenBank/DDBJ whole genome shotgun (WGS) entry which is preliminary data.</text>
</comment>
<sequence>MRDAGTGVGGHTELVSEILARLDACLRDPGERLLLPLARLGSPDQVVIYAGSYPTVAKCGLYTVIGSRPTVPEEIESKAAQFTILPPHTIPNHQRCPALVANRRCAEMVKKGSVVAHAANIGDVATMATAAARFVAADSSPEQCERILSSLNARGDIFLCQFVPGTPVTVYGYVTDRSVVVSGVYEALNEVDLTTGVIYAGGVRGAGVRDSDAALIQHVVSFAIRHSAGVLNYAGAFCIDGVWAQGQFAVLDLNLRSCAGARRLLGDIGIDLPAPVVDLALRESQADDSHDLMIALATEARRHWPSPHDLTLWERSEPITASEEWTAAPGRVELARIVR</sequence>
<proteinExistence type="predicted"/>
<dbReference type="AlphaFoldDB" id="A0A7M2YU35"/>
<protein>
    <recommendedName>
        <fullName evidence="3">ATP-grasp domain-containing protein</fullName>
    </recommendedName>
</protein>
<name>A0A7M2YU35_9ACTN</name>
<dbReference type="SUPFAM" id="SSF56059">
    <property type="entry name" value="Glutathione synthetase ATP-binding domain-like"/>
    <property type="match status" value="1"/>
</dbReference>
<evidence type="ECO:0000313" key="2">
    <source>
        <dbReference type="Proteomes" id="UP000254134"/>
    </source>
</evidence>
<reference evidence="2" key="2">
    <citation type="journal article" date="2019" name="MicrobiologyOpen">
        <title>High-quality draft genome sequence of Gaiella occulta isolated from a 150 meter deep mineral water borehole and comparison with the genome sequences of other deep-branching lineages of the phylum Actinobacteria.</title>
        <authorList>
            <person name="Severino R."/>
            <person name="Froufe H.J.C."/>
            <person name="Barroso C."/>
            <person name="Albuquerque L."/>
            <person name="Lobo-da-Cunha A."/>
            <person name="da Costa M.S."/>
            <person name="Egas C."/>
        </authorList>
    </citation>
    <scope>NUCLEOTIDE SEQUENCE [LARGE SCALE GENOMIC DNA]</scope>
    <source>
        <strain evidence="2">F2-233</strain>
    </source>
</reference>
<organism evidence="1 2">
    <name type="scientific">Gaiella occulta</name>
    <dbReference type="NCBI Taxonomy" id="1002870"/>
    <lineage>
        <taxon>Bacteria</taxon>
        <taxon>Bacillati</taxon>
        <taxon>Actinomycetota</taxon>
        <taxon>Thermoleophilia</taxon>
        <taxon>Gaiellales</taxon>
        <taxon>Gaiellaceae</taxon>
        <taxon>Gaiella</taxon>
    </lineage>
</organism>
<dbReference type="Proteomes" id="UP000254134">
    <property type="component" value="Unassembled WGS sequence"/>
</dbReference>
<reference evidence="1 2" key="1">
    <citation type="submission" date="2018-07" db="EMBL/GenBank/DDBJ databases">
        <title>High-quality-draft genome sequence of Gaiella occulta.</title>
        <authorList>
            <person name="Severino R."/>
            <person name="Froufe H.J.C."/>
            <person name="Rainey F.A."/>
            <person name="Barroso C."/>
            <person name="Albuquerque L."/>
            <person name="Lobo-Da-Cunha A."/>
            <person name="Da Costa M.S."/>
            <person name="Egas C."/>
        </authorList>
    </citation>
    <scope>NUCLEOTIDE SEQUENCE [LARGE SCALE GENOMIC DNA]</scope>
    <source>
        <strain evidence="1 2">F2-233</strain>
    </source>
</reference>